<dbReference type="EMBL" id="AAYA01000006">
    <property type="protein sequence ID" value="EBA08255.1"/>
    <property type="molecule type" value="Genomic_DNA"/>
</dbReference>
<dbReference type="RefSeq" id="WP_005859194.1">
    <property type="nucleotide sequence ID" value="NZ_AAYA01000006.1"/>
</dbReference>
<evidence type="ECO:0000313" key="1">
    <source>
        <dbReference type="EMBL" id="EBA08255.1"/>
    </source>
</evidence>
<reference evidence="1 2" key="1">
    <citation type="submission" date="2006-06" db="EMBL/GenBank/DDBJ databases">
        <authorList>
            <person name="Moran M.A."/>
            <person name="Ferriera S."/>
            <person name="Johnson J."/>
            <person name="Kravitz S."/>
            <person name="Beeson K."/>
            <person name="Sutton G."/>
            <person name="Rogers Y.-H."/>
            <person name="Friedman R."/>
            <person name="Frazier M."/>
            <person name="Venter J.C."/>
        </authorList>
    </citation>
    <scope>NUCLEOTIDE SEQUENCE [LARGE SCALE GENOMIC DNA]</scope>
    <source>
        <strain evidence="1 2">E-37</strain>
    </source>
</reference>
<keyword evidence="2" id="KW-1185">Reference proteome</keyword>
<comment type="caution">
    <text evidence="1">The sequence shown here is derived from an EMBL/GenBank/DDBJ whole genome shotgun (WGS) entry which is preliminary data.</text>
</comment>
<dbReference type="Proteomes" id="UP000005713">
    <property type="component" value="Unassembled WGS sequence"/>
</dbReference>
<protein>
    <submittedName>
        <fullName evidence="1">Uncharacterized protein</fullName>
    </submittedName>
</protein>
<proteinExistence type="predicted"/>
<name>A3K3Z1_SAGS3</name>
<gene>
    <name evidence="1" type="ORF">SSE37_11944</name>
</gene>
<sequence>MPTDQTDLFCGGAIRIAKSEKIPANRAFTKVCELNGLDPGYVPLRLGILIQAVYDKR</sequence>
<accession>A3K3Z1</accession>
<dbReference type="AlphaFoldDB" id="A3K3Z1"/>
<evidence type="ECO:0000313" key="2">
    <source>
        <dbReference type="Proteomes" id="UP000005713"/>
    </source>
</evidence>
<organism evidence="1 2">
    <name type="scientific">Sagittula stellata (strain ATCC 700073 / DSM 11524 / E-37)</name>
    <dbReference type="NCBI Taxonomy" id="388399"/>
    <lineage>
        <taxon>Bacteria</taxon>
        <taxon>Pseudomonadati</taxon>
        <taxon>Pseudomonadota</taxon>
        <taxon>Alphaproteobacteria</taxon>
        <taxon>Rhodobacterales</taxon>
        <taxon>Roseobacteraceae</taxon>
        <taxon>Sagittula</taxon>
    </lineage>
</organism>